<reference evidence="2" key="1">
    <citation type="submission" date="2021-02" db="EMBL/GenBank/DDBJ databases">
        <authorList>
            <person name="Dougan E. K."/>
            <person name="Rhodes N."/>
            <person name="Thang M."/>
            <person name="Chan C."/>
        </authorList>
    </citation>
    <scope>NUCLEOTIDE SEQUENCE</scope>
</reference>
<feature type="region of interest" description="Disordered" evidence="1">
    <location>
        <begin position="1"/>
        <end position="23"/>
    </location>
</feature>
<evidence type="ECO:0000313" key="2">
    <source>
        <dbReference type="EMBL" id="CAE8596773.1"/>
    </source>
</evidence>
<comment type="caution">
    <text evidence="2">The sequence shown here is derived from an EMBL/GenBank/DDBJ whole genome shotgun (WGS) entry which is preliminary data.</text>
</comment>
<feature type="non-terminal residue" evidence="2">
    <location>
        <position position="1"/>
    </location>
</feature>
<dbReference type="AlphaFoldDB" id="A0A813EGK9"/>
<sequence length="174" mass="18293">DDQRIDRCRSRSPGAPIRGRVVTLQPRAEQEEITISGVSGAKAAAEAWARARIKARIKAEEAASGREVSESRARATFSALFKAEAAKLLSTQSELEALAPDKVTASALQGAKLQVEAQARAAIITRFRAEAALVPAPNVNATRAKAKAQNKGVVRAAGAEVKAVAPESTDAEPK</sequence>
<gene>
    <name evidence="2" type="ORF">PGLA1383_LOCUS15237</name>
</gene>
<proteinExistence type="predicted"/>
<evidence type="ECO:0000313" key="3">
    <source>
        <dbReference type="Proteomes" id="UP000654075"/>
    </source>
</evidence>
<name>A0A813EGK9_POLGL</name>
<organism evidence="2 3">
    <name type="scientific">Polarella glacialis</name>
    <name type="common">Dinoflagellate</name>
    <dbReference type="NCBI Taxonomy" id="89957"/>
    <lineage>
        <taxon>Eukaryota</taxon>
        <taxon>Sar</taxon>
        <taxon>Alveolata</taxon>
        <taxon>Dinophyceae</taxon>
        <taxon>Suessiales</taxon>
        <taxon>Suessiaceae</taxon>
        <taxon>Polarella</taxon>
    </lineage>
</organism>
<evidence type="ECO:0000256" key="1">
    <source>
        <dbReference type="SAM" id="MobiDB-lite"/>
    </source>
</evidence>
<dbReference type="EMBL" id="CAJNNV010008909">
    <property type="protein sequence ID" value="CAE8596773.1"/>
    <property type="molecule type" value="Genomic_DNA"/>
</dbReference>
<keyword evidence="3" id="KW-1185">Reference proteome</keyword>
<protein>
    <submittedName>
        <fullName evidence="2">Uncharacterized protein</fullName>
    </submittedName>
</protein>
<feature type="non-terminal residue" evidence="2">
    <location>
        <position position="174"/>
    </location>
</feature>
<dbReference type="Proteomes" id="UP000654075">
    <property type="component" value="Unassembled WGS sequence"/>
</dbReference>
<accession>A0A813EGK9</accession>